<keyword evidence="1" id="KW-1133">Transmembrane helix</keyword>
<gene>
    <name evidence="2" type="ORF">SAMN05421503_2237</name>
</gene>
<feature type="transmembrane region" description="Helical" evidence="1">
    <location>
        <begin position="54"/>
        <end position="81"/>
    </location>
</feature>
<dbReference type="RefSeq" id="WP_097042138.1">
    <property type="nucleotide sequence ID" value="NZ_OBEK01000003.1"/>
</dbReference>
<sequence length="94" mass="10743">MEHQEQVTRANNNQLGIMDWVWTLLLLVLPVVNIVMLIIWAVDRMNPRRNFAIAYFIIMGVGFVLGILLAIVFTIIGISLIPDTDPTYSTTYTY</sequence>
<proteinExistence type="predicted"/>
<evidence type="ECO:0000256" key="1">
    <source>
        <dbReference type="SAM" id="Phobius"/>
    </source>
</evidence>
<keyword evidence="1" id="KW-0812">Transmembrane</keyword>
<organism evidence="2 3">
    <name type="scientific">Terribacillus aidingensis</name>
    <dbReference type="NCBI Taxonomy" id="586416"/>
    <lineage>
        <taxon>Bacteria</taxon>
        <taxon>Bacillati</taxon>
        <taxon>Bacillota</taxon>
        <taxon>Bacilli</taxon>
        <taxon>Bacillales</taxon>
        <taxon>Bacillaceae</taxon>
        <taxon>Terribacillus</taxon>
    </lineage>
</organism>
<feature type="transmembrane region" description="Helical" evidence="1">
    <location>
        <begin position="20"/>
        <end position="42"/>
    </location>
</feature>
<protein>
    <submittedName>
        <fullName evidence="2">Uncharacterized protein</fullName>
    </submittedName>
</protein>
<evidence type="ECO:0000313" key="2">
    <source>
        <dbReference type="EMBL" id="SNZ14127.1"/>
    </source>
</evidence>
<evidence type="ECO:0000313" key="3">
    <source>
        <dbReference type="Proteomes" id="UP000219356"/>
    </source>
</evidence>
<dbReference type="EMBL" id="OBEK01000003">
    <property type="protein sequence ID" value="SNZ14127.1"/>
    <property type="molecule type" value="Genomic_DNA"/>
</dbReference>
<accession>A0A285NYM1</accession>
<keyword evidence="1" id="KW-0472">Membrane</keyword>
<name>A0A285NYM1_9BACI</name>
<keyword evidence="3" id="KW-1185">Reference proteome</keyword>
<dbReference type="OrthoDB" id="2943819at2"/>
<dbReference type="AlphaFoldDB" id="A0A285NYM1"/>
<dbReference type="Proteomes" id="UP000219356">
    <property type="component" value="Unassembled WGS sequence"/>
</dbReference>
<reference evidence="3" key="1">
    <citation type="submission" date="2017-09" db="EMBL/GenBank/DDBJ databases">
        <authorList>
            <person name="Varghese N."/>
            <person name="Submissions S."/>
        </authorList>
    </citation>
    <scope>NUCLEOTIDE SEQUENCE [LARGE SCALE GENOMIC DNA]</scope>
    <source>
        <strain evidence="3">CGMCC 1.8913</strain>
    </source>
</reference>